<proteinExistence type="predicted"/>
<organism evidence="2 3">
    <name type="scientific">Cylindrobasidium torrendii FP15055 ss-10</name>
    <dbReference type="NCBI Taxonomy" id="1314674"/>
    <lineage>
        <taxon>Eukaryota</taxon>
        <taxon>Fungi</taxon>
        <taxon>Dikarya</taxon>
        <taxon>Basidiomycota</taxon>
        <taxon>Agaricomycotina</taxon>
        <taxon>Agaricomycetes</taxon>
        <taxon>Agaricomycetidae</taxon>
        <taxon>Agaricales</taxon>
        <taxon>Marasmiineae</taxon>
        <taxon>Physalacriaceae</taxon>
        <taxon>Cylindrobasidium</taxon>
    </lineage>
</organism>
<dbReference type="AlphaFoldDB" id="A0A0D7BBD6"/>
<evidence type="ECO:0000256" key="1">
    <source>
        <dbReference type="SAM" id="MobiDB-lite"/>
    </source>
</evidence>
<evidence type="ECO:0000313" key="3">
    <source>
        <dbReference type="Proteomes" id="UP000054007"/>
    </source>
</evidence>
<feature type="compositionally biased region" description="Polar residues" evidence="1">
    <location>
        <begin position="278"/>
        <end position="300"/>
    </location>
</feature>
<sequence length="487" mass="54631">MSTLATTNNAADRLCYIYSIPIDGRDDIASRTVIRNAYHSKLTLHDYSPTATLYNALLKGDCQSDISNARSEQALLQLGDALDRVAIEPGSKVTVFCDSTRLHIEDVLKPILEGKCDLKLLATYFDPKATIGLCWVACRLIDLHQQDMAIEFAPLSDTHRLRFAGLDEAPLQHTPDYDRGVVPLLDRITQLYGKAMTKPKYQIHVAPLQSMHMVVHERYPKLPYCDYPAYIPVLPDVSSHKVVGDGVRKLLAGELRPATAPEDLAQSSDAVEAEGKTRSTNGTAQADTSRQLRLSTQRASAASLKGKENRESRNVPLVRPRKRSSDSDEMQEQKAKRRRFGVYEDDSISGARRVGRPSIAGGADAVSTRAPVLRQRVQVTAGGRRAFNRGSKGSSWYIVLTILQVLPSFDRVPYDVWSSFGYLVSRSSQLHYFLFFTIHFHGFSVLPNYTYFMFEDCWPSLHFHLAEAAISVEERAFERKSGMTERW</sequence>
<evidence type="ECO:0000313" key="2">
    <source>
        <dbReference type="EMBL" id="KIY67837.1"/>
    </source>
</evidence>
<feature type="compositionally biased region" description="Basic and acidic residues" evidence="1">
    <location>
        <begin position="323"/>
        <end position="334"/>
    </location>
</feature>
<protein>
    <submittedName>
        <fullName evidence="2">Uncharacterized protein</fullName>
    </submittedName>
</protein>
<dbReference type="EMBL" id="KN880516">
    <property type="protein sequence ID" value="KIY67837.1"/>
    <property type="molecule type" value="Genomic_DNA"/>
</dbReference>
<name>A0A0D7BBD6_9AGAR</name>
<keyword evidence="3" id="KW-1185">Reference proteome</keyword>
<reference evidence="2 3" key="1">
    <citation type="journal article" date="2015" name="Fungal Genet. Biol.">
        <title>Evolution of novel wood decay mechanisms in Agaricales revealed by the genome sequences of Fistulina hepatica and Cylindrobasidium torrendii.</title>
        <authorList>
            <person name="Floudas D."/>
            <person name="Held B.W."/>
            <person name="Riley R."/>
            <person name="Nagy L.G."/>
            <person name="Koehler G."/>
            <person name="Ransdell A.S."/>
            <person name="Younus H."/>
            <person name="Chow J."/>
            <person name="Chiniquy J."/>
            <person name="Lipzen A."/>
            <person name="Tritt A."/>
            <person name="Sun H."/>
            <person name="Haridas S."/>
            <person name="LaButti K."/>
            <person name="Ohm R.A."/>
            <person name="Kues U."/>
            <person name="Blanchette R.A."/>
            <person name="Grigoriev I.V."/>
            <person name="Minto R.E."/>
            <person name="Hibbett D.S."/>
        </authorList>
    </citation>
    <scope>NUCLEOTIDE SEQUENCE [LARGE SCALE GENOMIC DNA]</scope>
    <source>
        <strain evidence="2 3">FP15055 ss-10</strain>
    </source>
</reference>
<accession>A0A0D7BBD6</accession>
<feature type="region of interest" description="Disordered" evidence="1">
    <location>
        <begin position="260"/>
        <end position="339"/>
    </location>
</feature>
<gene>
    <name evidence="2" type="ORF">CYLTODRAFT_490321</name>
</gene>
<dbReference type="Proteomes" id="UP000054007">
    <property type="component" value="Unassembled WGS sequence"/>
</dbReference>